<dbReference type="SUPFAM" id="SSF81383">
    <property type="entry name" value="F-box domain"/>
    <property type="match status" value="1"/>
</dbReference>
<dbReference type="Proteomes" id="UP000887565">
    <property type="component" value="Unplaced"/>
</dbReference>
<dbReference type="GO" id="GO:0019005">
    <property type="term" value="C:SCF ubiquitin ligase complex"/>
    <property type="evidence" value="ECO:0007669"/>
    <property type="project" value="TreeGrafter"/>
</dbReference>
<dbReference type="Gene3D" id="2.130.10.10">
    <property type="entry name" value="YVTN repeat-like/Quinoprotein amine dehydrogenase"/>
    <property type="match status" value="1"/>
</dbReference>
<dbReference type="PROSITE" id="PS50082">
    <property type="entry name" value="WD_REPEATS_2"/>
    <property type="match status" value="1"/>
</dbReference>
<dbReference type="InterPro" id="IPR052301">
    <property type="entry name" value="SCF_F-box/WD-repeat"/>
</dbReference>
<dbReference type="GO" id="GO:0031146">
    <property type="term" value="P:SCF-dependent proteasomal ubiquitin-dependent protein catabolic process"/>
    <property type="evidence" value="ECO:0007669"/>
    <property type="project" value="TreeGrafter"/>
</dbReference>
<dbReference type="AlphaFoldDB" id="A0A915IMT2"/>
<evidence type="ECO:0000313" key="2">
    <source>
        <dbReference type="Proteomes" id="UP000887565"/>
    </source>
</evidence>
<evidence type="ECO:0000313" key="3">
    <source>
        <dbReference type="WBParaSite" id="nRc.2.0.1.t14763-RA"/>
    </source>
</evidence>
<dbReference type="PANTHER" id="PTHR14381:SF1">
    <property type="entry name" value="F-BOX_WD REPEAT-CONTAINING PROTEIN 4"/>
    <property type="match status" value="1"/>
</dbReference>
<dbReference type="InterPro" id="IPR015943">
    <property type="entry name" value="WD40/YVTN_repeat-like_dom_sf"/>
</dbReference>
<protein>
    <submittedName>
        <fullName evidence="3">Uncharacterized protein</fullName>
    </submittedName>
</protein>
<evidence type="ECO:0000256" key="1">
    <source>
        <dbReference type="PROSITE-ProRule" id="PRU00221"/>
    </source>
</evidence>
<dbReference type="SUPFAM" id="SSF50978">
    <property type="entry name" value="WD40 repeat-like"/>
    <property type="match status" value="1"/>
</dbReference>
<feature type="repeat" description="WD" evidence="1">
    <location>
        <begin position="176"/>
        <end position="217"/>
    </location>
</feature>
<dbReference type="InterPro" id="IPR036047">
    <property type="entry name" value="F-box-like_dom_sf"/>
</dbReference>
<dbReference type="WBParaSite" id="nRc.2.0.1.t14763-RA">
    <property type="protein sequence ID" value="nRc.2.0.1.t14763-RA"/>
    <property type="gene ID" value="nRc.2.0.1.g14763"/>
</dbReference>
<keyword evidence="2" id="KW-1185">Reference proteome</keyword>
<accession>A0A915IMT2</accession>
<keyword evidence="1" id="KW-0853">WD repeat</keyword>
<organism evidence="2 3">
    <name type="scientific">Romanomermis culicivorax</name>
    <name type="common">Nematode worm</name>
    <dbReference type="NCBI Taxonomy" id="13658"/>
    <lineage>
        <taxon>Eukaryota</taxon>
        <taxon>Metazoa</taxon>
        <taxon>Ecdysozoa</taxon>
        <taxon>Nematoda</taxon>
        <taxon>Enoplea</taxon>
        <taxon>Dorylaimia</taxon>
        <taxon>Mermithida</taxon>
        <taxon>Mermithoidea</taxon>
        <taxon>Mermithidae</taxon>
        <taxon>Romanomermis</taxon>
    </lineage>
</organism>
<sequence length="302" mass="35795">MGVAAKISLELWIKIFANYLQIGDLLNLRLICRFFCRLVDDFVWKLKFDAAYFGAYFPKPTTTMNFRDSYFLRWKIYKNLINQGKKRRKCCRFRLEERSIPWICLENGHDLFYTTNSTIIRSKLSAENLLDRNFEYLANRDDILNRFVVSGDLIVSASYSGKLYVWRGAKNPILVERCHNSELHCVSTSSENSQITTGSKDGFLKFWRFKSENKLKMDDKIDFQDRIWCTDLEKMDQRIRIFFSVWFWEERYDNSLFSLDHDGRNALVVGASLGGLVWFFDIRMNRPLTEGCIVFYSNLYLL</sequence>
<dbReference type="InterPro" id="IPR001680">
    <property type="entry name" value="WD40_rpt"/>
</dbReference>
<proteinExistence type="predicted"/>
<dbReference type="PANTHER" id="PTHR14381">
    <property type="entry name" value="DACTYLIN"/>
    <property type="match status" value="1"/>
</dbReference>
<reference evidence="3" key="1">
    <citation type="submission" date="2022-11" db="UniProtKB">
        <authorList>
            <consortium name="WormBaseParasite"/>
        </authorList>
    </citation>
    <scope>IDENTIFICATION</scope>
</reference>
<name>A0A915IMT2_ROMCU</name>
<dbReference type="InterPro" id="IPR036322">
    <property type="entry name" value="WD40_repeat_dom_sf"/>
</dbReference>
<dbReference type="SMART" id="SM00320">
    <property type="entry name" value="WD40"/>
    <property type="match status" value="2"/>
</dbReference>
<dbReference type="Pfam" id="PF00400">
    <property type="entry name" value="WD40"/>
    <property type="match status" value="1"/>
</dbReference>